<dbReference type="EMBL" id="MN586260">
    <property type="protein sequence ID" value="QHW12269.1"/>
    <property type="molecule type" value="mRNA"/>
</dbReference>
<keyword evidence="1" id="KW-1133">Transmembrane helix</keyword>
<feature type="transmembrane region" description="Helical" evidence="1">
    <location>
        <begin position="95"/>
        <end position="112"/>
    </location>
</feature>
<evidence type="ECO:0000313" key="2">
    <source>
        <dbReference type="EMBL" id="QHW12269.1"/>
    </source>
</evidence>
<keyword evidence="1" id="KW-0472">Membrane</keyword>
<accession>A0A6C0NGS8</accession>
<organism evidence="2">
    <name type="scientific">Apis mellifera ligustica</name>
    <name type="common">Common honeybee</name>
    <name type="synonym">Italian honeybee</name>
    <dbReference type="NCBI Taxonomy" id="7469"/>
    <lineage>
        <taxon>Eukaryota</taxon>
        <taxon>Metazoa</taxon>
        <taxon>Ecdysozoa</taxon>
        <taxon>Arthropoda</taxon>
        <taxon>Hexapoda</taxon>
        <taxon>Insecta</taxon>
        <taxon>Pterygota</taxon>
        <taxon>Neoptera</taxon>
        <taxon>Endopterygota</taxon>
        <taxon>Hymenoptera</taxon>
        <taxon>Apocrita</taxon>
        <taxon>Aculeata</taxon>
        <taxon>Apoidea</taxon>
        <taxon>Anthophila</taxon>
        <taxon>Apidae</taxon>
        <taxon>Apis</taxon>
    </lineage>
</organism>
<sequence>MLDVCTFFSARLYTCACTYQVCGCCIDACIFIKCLESSFRILFSSGTLFECRACSNVKKEETRRRVCFLHISPCRMNSMVLRPATYRTIHLGTKAFGKLMYSFFTILLFYLTN</sequence>
<dbReference type="AlphaFoldDB" id="A0A6C0NGS8"/>
<name>A0A6C0NGS8_APILI</name>
<reference evidence="2" key="1">
    <citation type="submission" date="2019-10" db="EMBL/GenBank/DDBJ databases">
        <title>Study of queen, drone and worker honey bee differential gene expression using RNA-seq data.</title>
        <authorList>
            <person name="Attari M."/>
            <person name="Banabazi M.H."/>
            <person name="Moradi Shahre Babak H."/>
        </authorList>
    </citation>
    <scope>NUCLEOTIDE SEQUENCE</scope>
</reference>
<evidence type="ECO:0000256" key="1">
    <source>
        <dbReference type="SAM" id="Phobius"/>
    </source>
</evidence>
<protein>
    <submittedName>
        <fullName evidence="2">Uncharacterized protein</fullName>
    </submittedName>
</protein>
<keyword evidence="1" id="KW-0812">Transmembrane</keyword>
<proteinExistence type="evidence at transcript level"/>